<reference evidence="10 11" key="1">
    <citation type="journal article" date="2019" name="Front. Microbiol.">
        <title>Genomic Features for Desiccation Tolerance and Sugar Biosynthesis in the Extremophile Gloeocapsopsis sp. UTEX B3054.</title>
        <authorList>
            <person name="Urrejola C."/>
            <person name="Alcorta J."/>
            <person name="Salas L."/>
            <person name="Vasquez M."/>
            <person name="Polz M.F."/>
            <person name="Vicuna R."/>
            <person name="Diez B."/>
        </authorList>
    </citation>
    <scope>NUCLEOTIDE SEQUENCE [LARGE SCALE GENOMIC DNA]</scope>
    <source>
        <strain evidence="10 11">1H9</strain>
    </source>
</reference>
<feature type="domain" description="Cation efflux protein transmembrane" evidence="8">
    <location>
        <begin position="13"/>
        <end position="213"/>
    </location>
</feature>
<evidence type="ECO:0000313" key="11">
    <source>
        <dbReference type="Proteomes" id="UP000441797"/>
    </source>
</evidence>
<dbReference type="GO" id="GO:0006882">
    <property type="term" value="P:intracellular zinc ion homeostasis"/>
    <property type="evidence" value="ECO:0007669"/>
    <property type="project" value="TreeGrafter"/>
</dbReference>
<keyword evidence="3" id="KW-0813">Transport</keyword>
<dbReference type="SUPFAM" id="SSF161111">
    <property type="entry name" value="Cation efflux protein transmembrane domain-like"/>
    <property type="match status" value="1"/>
</dbReference>
<dbReference type="PANTHER" id="PTHR43840:SF15">
    <property type="entry name" value="MITOCHONDRIAL METAL TRANSPORTER 1-RELATED"/>
    <property type="match status" value="1"/>
</dbReference>
<evidence type="ECO:0000256" key="6">
    <source>
        <dbReference type="ARBA" id="ARBA00023136"/>
    </source>
</evidence>
<dbReference type="OrthoDB" id="9806522at2"/>
<evidence type="ECO:0000256" key="2">
    <source>
        <dbReference type="ARBA" id="ARBA00008114"/>
    </source>
</evidence>
<evidence type="ECO:0000259" key="8">
    <source>
        <dbReference type="Pfam" id="PF01545"/>
    </source>
</evidence>
<evidence type="ECO:0000313" key="10">
    <source>
        <dbReference type="EMBL" id="MUL36470.1"/>
    </source>
</evidence>
<evidence type="ECO:0000256" key="3">
    <source>
        <dbReference type="ARBA" id="ARBA00022448"/>
    </source>
</evidence>
<accession>A0A6N8FTM0</accession>
<dbReference type="InterPro" id="IPR050291">
    <property type="entry name" value="CDF_Transporter"/>
</dbReference>
<dbReference type="Proteomes" id="UP000441797">
    <property type="component" value="Unassembled WGS sequence"/>
</dbReference>
<dbReference type="InterPro" id="IPR002524">
    <property type="entry name" value="Cation_efflux"/>
</dbReference>
<dbReference type="RefSeq" id="WP_105218819.1">
    <property type="nucleotide sequence ID" value="NZ_CAWNSU010000012.1"/>
</dbReference>
<gene>
    <name evidence="10" type="ORF">BWI75_08940</name>
</gene>
<dbReference type="Gene3D" id="1.20.1510.10">
    <property type="entry name" value="Cation efflux protein transmembrane domain"/>
    <property type="match status" value="1"/>
</dbReference>
<dbReference type="EMBL" id="NAPY01000011">
    <property type="protein sequence ID" value="MUL36470.1"/>
    <property type="molecule type" value="Genomic_DNA"/>
</dbReference>
<dbReference type="InterPro" id="IPR027469">
    <property type="entry name" value="Cation_efflux_TMD_sf"/>
</dbReference>
<organism evidence="10 11">
    <name type="scientific">Gloeocapsopsis dulcis AAB1 = 1H9</name>
    <dbReference type="NCBI Taxonomy" id="1433147"/>
    <lineage>
        <taxon>Bacteria</taxon>
        <taxon>Bacillati</taxon>
        <taxon>Cyanobacteriota</taxon>
        <taxon>Cyanophyceae</taxon>
        <taxon>Oscillatoriophycideae</taxon>
        <taxon>Chroococcales</taxon>
        <taxon>Chroococcaceae</taxon>
        <taxon>Gloeocapsopsis</taxon>
        <taxon>Gloeocapsopsis dulcis</taxon>
    </lineage>
</organism>
<proteinExistence type="inferred from homology"/>
<evidence type="ECO:0000256" key="1">
    <source>
        <dbReference type="ARBA" id="ARBA00004141"/>
    </source>
</evidence>
<feature type="transmembrane region" description="Helical" evidence="7">
    <location>
        <begin position="80"/>
        <end position="98"/>
    </location>
</feature>
<dbReference type="Pfam" id="PF16916">
    <property type="entry name" value="ZT_dimer"/>
    <property type="match status" value="1"/>
</dbReference>
<dbReference type="GO" id="GO:0015086">
    <property type="term" value="F:cadmium ion transmembrane transporter activity"/>
    <property type="evidence" value="ECO:0007669"/>
    <property type="project" value="TreeGrafter"/>
</dbReference>
<dbReference type="GO" id="GO:0015093">
    <property type="term" value="F:ferrous iron transmembrane transporter activity"/>
    <property type="evidence" value="ECO:0007669"/>
    <property type="project" value="TreeGrafter"/>
</dbReference>
<feature type="transmembrane region" description="Helical" evidence="7">
    <location>
        <begin position="12"/>
        <end position="33"/>
    </location>
</feature>
<dbReference type="PANTHER" id="PTHR43840">
    <property type="entry name" value="MITOCHONDRIAL METAL TRANSPORTER 1-RELATED"/>
    <property type="match status" value="1"/>
</dbReference>
<name>A0A6N8FTM0_9CHRO</name>
<dbReference type="GO" id="GO:0005886">
    <property type="term" value="C:plasma membrane"/>
    <property type="evidence" value="ECO:0007669"/>
    <property type="project" value="TreeGrafter"/>
</dbReference>
<evidence type="ECO:0000256" key="5">
    <source>
        <dbReference type="ARBA" id="ARBA00022989"/>
    </source>
</evidence>
<keyword evidence="11" id="KW-1185">Reference proteome</keyword>
<dbReference type="SUPFAM" id="SSF160240">
    <property type="entry name" value="Cation efflux protein cytoplasmic domain-like"/>
    <property type="match status" value="1"/>
</dbReference>
<keyword evidence="5 7" id="KW-1133">Transmembrane helix</keyword>
<dbReference type="AlphaFoldDB" id="A0A6N8FTM0"/>
<dbReference type="Pfam" id="PF01545">
    <property type="entry name" value="Cation_efflux"/>
    <property type="match status" value="1"/>
</dbReference>
<feature type="transmembrane region" description="Helical" evidence="7">
    <location>
        <begin position="155"/>
        <end position="173"/>
    </location>
</feature>
<protein>
    <submittedName>
        <fullName evidence="10">Cation-efflux pump</fullName>
    </submittedName>
</protein>
<comment type="caution">
    <text evidence="10">The sequence shown here is derived from an EMBL/GenBank/DDBJ whole genome shotgun (WGS) entry which is preliminary data.</text>
</comment>
<dbReference type="InterPro" id="IPR058533">
    <property type="entry name" value="Cation_efflux_TM"/>
</dbReference>
<feature type="transmembrane region" description="Helical" evidence="7">
    <location>
        <begin position="119"/>
        <end position="135"/>
    </location>
</feature>
<keyword evidence="6 7" id="KW-0472">Membrane</keyword>
<keyword evidence="4 7" id="KW-0812">Transmembrane</keyword>
<dbReference type="Gene3D" id="3.30.70.1350">
    <property type="entry name" value="Cation efflux protein, cytoplasmic domain"/>
    <property type="match status" value="1"/>
</dbReference>
<dbReference type="NCBIfam" id="TIGR01297">
    <property type="entry name" value="CDF"/>
    <property type="match status" value="1"/>
</dbReference>
<feature type="domain" description="Cation efflux protein cytoplasmic" evidence="9">
    <location>
        <begin position="223"/>
        <end position="292"/>
    </location>
</feature>
<evidence type="ECO:0000256" key="4">
    <source>
        <dbReference type="ARBA" id="ARBA00022692"/>
    </source>
</evidence>
<evidence type="ECO:0000259" key="9">
    <source>
        <dbReference type="Pfam" id="PF16916"/>
    </source>
</evidence>
<dbReference type="InterPro" id="IPR027470">
    <property type="entry name" value="Cation_efflux_CTD"/>
</dbReference>
<dbReference type="InterPro" id="IPR036837">
    <property type="entry name" value="Cation_efflux_CTD_sf"/>
</dbReference>
<evidence type="ECO:0000256" key="7">
    <source>
        <dbReference type="SAM" id="Phobius"/>
    </source>
</evidence>
<comment type="subcellular location">
    <subcellularLocation>
        <location evidence="1">Membrane</location>
        <topology evidence="1">Multi-pass membrane protein</topology>
    </subcellularLocation>
</comment>
<dbReference type="GO" id="GO:0015341">
    <property type="term" value="F:zinc efflux antiporter activity"/>
    <property type="evidence" value="ECO:0007669"/>
    <property type="project" value="TreeGrafter"/>
</dbReference>
<comment type="similarity">
    <text evidence="2">Belongs to the cation diffusion facilitator (CDF) transporter (TC 2.A.4) family.</text>
</comment>
<sequence>MVRDNRATVRKVLLITLILNVFVMTLKAVVGWWTGSLSLQADALHSVTDGANNILGLIASRFSSPQPDRDHPYGHLKFEAIGALGIAAFLGIACFEILQSAVERLLNGGEPVRISSSELWLLLIVLGINIFVAFYERTVGQQVGSPILIADAKHTMSDVWVTITVIVGLVGIWQGNVLNLPHLQWFDVILAFPVALLVFKSGWSVLKENLPWLVDEMAIAPEAIYPLVMQVPGVINCHDIASRGVVGRQVFIEMHLIVNAIDVETAHKITEEVEAKLIEKFSPVRISIHIEPPDYQSDRISYETESNNS</sequence>